<dbReference type="PANTHER" id="PTHR32019:SF2">
    <property type="entry name" value="R3H DOMAIN-CONTAINING PROTEIN 4"/>
    <property type="match status" value="1"/>
</dbReference>
<evidence type="ECO:0000259" key="2">
    <source>
        <dbReference type="Pfam" id="PF13902"/>
    </source>
</evidence>
<dbReference type="GO" id="GO:0003676">
    <property type="term" value="F:nucleic acid binding"/>
    <property type="evidence" value="ECO:0007669"/>
    <property type="project" value="InterPro"/>
</dbReference>
<sequence length="297" mass="33607">MGVLRAKPTPALVRITDEITYADYVFDDSGDESSHDESAVTQSAPTTPARRRPRTKSGGWRKMVGLIDDQPMRLTKVVSGRKLRRMENARLLSALVDPDDVCEDLSDTLPAAITAFTKLFIEQDKMKAWNEFVEKDEEEQREFLENGGKNAAGTSGGRLLGGRGAGSTPKRTRRQTDNRSDHPAYSGEACFRRMDGRFRSLLSSRHLPWGVLTWMETEMTEFFLSMPDGVYVQHLECGMERLILHGVAQYLSLDSKSVTGPDAKRATHVENRKPFFIPPRQTLVDYLMERRGERDQH</sequence>
<name>A0A914X235_9BILA</name>
<reference evidence="4" key="1">
    <citation type="submission" date="2022-11" db="UniProtKB">
        <authorList>
            <consortium name="WormBaseParasite"/>
        </authorList>
    </citation>
    <scope>IDENTIFICATION</scope>
</reference>
<dbReference type="SUPFAM" id="SSF82708">
    <property type="entry name" value="R3H domain"/>
    <property type="match status" value="1"/>
</dbReference>
<dbReference type="InterPro" id="IPR039629">
    <property type="entry name" value="R3HDM4"/>
</dbReference>
<accession>A0A914X235</accession>
<proteinExistence type="predicted"/>
<dbReference type="Pfam" id="PF13902">
    <property type="entry name" value="R3H-assoc"/>
    <property type="match status" value="1"/>
</dbReference>
<dbReference type="InterPro" id="IPR025952">
    <property type="entry name" value="R3H-assoc_dom"/>
</dbReference>
<dbReference type="InterPro" id="IPR036867">
    <property type="entry name" value="R3H_dom_sf"/>
</dbReference>
<dbReference type="PANTHER" id="PTHR32019">
    <property type="entry name" value="R3H DOMAIN-CONTAINING PROTEIN 4"/>
    <property type="match status" value="1"/>
</dbReference>
<dbReference type="WBParaSite" id="PSAMB.scaffold6329size9713.g28293.t1">
    <property type="protein sequence ID" value="PSAMB.scaffold6329size9713.g28293.t1"/>
    <property type="gene ID" value="PSAMB.scaffold6329size9713.g28293"/>
</dbReference>
<dbReference type="AlphaFoldDB" id="A0A914X235"/>
<organism evidence="3 4">
    <name type="scientific">Plectus sambesii</name>
    <dbReference type="NCBI Taxonomy" id="2011161"/>
    <lineage>
        <taxon>Eukaryota</taxon>
        <taxon>Metazoa</taxon>
        <taxon>Ecdysozoa</taxon>
        <taxon>Nematoda</taxon>
        <taxon>Chromadorea</taxon>
        <taxon>Plectida</taxon>
        <taxon>Plectina</taxon>
        <taxon>Plectoidea</taxon>
        <taxon>Plectidae</taxon>
        <taxon>Plectus</taxon>
    </lineage>
</organism>
<evidence type="ECO:0000313" key="4">
    <source>
        <dbReference type="WBParaSite" id="PSAMB.scaffold6329size9713.g28293.t1"/>
    </source>
</evidence>
<dbReference type="Proteomes" id="UP000887566">
    <property type="component" value="Unplaced"/>
</dbReference>
<feature type="region of interest" description="Disordered" evidence="1">
    <location>
        <begin position="142"/>
        <end position="186"/>
    </location>
</feature>
<protein>
    <submittedName>
        <fullName evidence="4">R3H-associated N-terminal domain-containing protein</fullName>
    </submittedName>
</protein>
<feature type="compositionally biased region" description="Gly residues" evidence="1">
    <location>
        <begin position="154"/>
        <end position="165"/>
    </location>
</feature>
<evidence type="ECO:0000256" key="1">
    <source>
        <dbReference type="SAM" id="MobiDB-lite"/>
    </source>
</evidence>
<feature type="region of interest" description="Disordered" evidence="1">
    <location>
        <begin position="30"/>
        <end position="57"/>
    </location>
</feature>
<evidence type="ECO:0000313" key="3">
    <source>
        <dbReference type="Proteomes" id="UP000887566"/>
    </source>
</evidence>
<feature type="domain" description="R3H-associated N-terminal" evidence="2">
    <location>
        <begin position="78"/>
        <end position="202"/>
    </location>
</feature>
<keyword evidence="3" id="KW-1185">Reference proteome</keyword>